<feature type="domain" description="Protein kinase" evidence="11">
    <location>
        <begin position="608"/>
        <end position="867"/>
    </location>
</feature>
<evidence type="ECO:0000256" key="8">
    <source>
        <dbReference type="ARBA" id="ARBA00046288"/>
    </source>
</evidence>
<feature type="region of interest" description="Disordered" evidence="9">
    <location>
        <begin position="473"/>
        <end position="528"/>
    </location>
</feature>
<evidence type="ECO:0000256" key="6">
    <source>
        <dbReference type="ARBA" id="ARBA00023136"/>
    </source>
</evidence>
<dbReference type="Pfam" id="PF08263">
    <property type="entry name" value="LRRNT_2"/>
    <property type="match status" value="1"/>
</dbReference>
<name>A0ABD1PVD8_9LAMI</name>
<dbReference type="FunFam" id="3.80.10.10:FF:000627">
    <property type="entry name" value="Probable leucine-rich repeat receptor-like protein kinase At2g33170"/>
    <property type="match status" value="1"/>
</dbReference>
<keyword evidence="12" id="KW-0808">Transferase</keyword>
<evidence type="ECO:0000313" key="12">
    <source>
        <dbReference type="EMBL" id="KAL2467333.1"/>
    </source>
</evidence>
<accession>A0ABD1PVD8</accession>
<evidence type="ECO:0000256" key="7">
    <source>
        <dbReference type="ARBA" id="ARBA00023170"/>
    </source>
</evidence>
<keyword evidence="1" id="KW-0433">Leucine-rich repeat</keyword>
<evidence type="ECO:0000256" key="5">
    <source>
        <dbReference type="ARBA" id="ARBA00022989"/>
    </source>
</evidence>
<dbReference type="Gene3D" id="3.30.200.20">
    <property type="entry name" value="Phosphorylase Kinase, domain 1"/>
    <property type="match status" value="1"/>
</dbReference>
<dbReference type="InterPro" id="IPR013210">
    <property type="entry name" value="LRR_N_plant-typ"/>
</dbReference>
<evidence type="ECO:0000256" key="9">
    <source>
        <dbReference type="SAM" id="MobiDB-lite"/>
    </source>
</evidence>
<dbReference type="InterPro" id="IPR001245">
    <property type="entry name" value="Ser-Thr/Tyr_kinase_cat_dom"/>
</dbReference>
<organism evidence="12 13">
    <name type="scientific">Abeliophyllum distichum</name>
    <dbReference type="NCBI Taxonomy" id="126358"/>
    <lineage>
        <taxon>Eukaryota</taxon>
        <taxon>Viridiplantae</taxon>
        <taxon>Streptophyta</taxon>
        <taxon>Embryophyta</taxon>
        <taxon>Tracheophyta</taxon>
        <taxon>Spermatophyta</taxon>
        <taxon>Magnoliopsida</taxon>
        <taxon>eudicotyledons</taxon>
        <taxon>Gunneridae</taxon>
        <taxon>Pentapetalae</taxon>
        <taxon>asterids</taxon>
        <taxon>lamiids</taxon>
        <taxon>Lamiales</taxon>
        <taxon>Oleaceae</taxon>
        <taxon>Forsythieae</taxon>
        <taxon>Abeliophyllum</taxon>
    </lineage>
</organism>
<gene>
    <name evidence="12" type="ORF">Adt_43184</name>
</gene>
<keyword evidence="3" id="KW-0732">Signal</keyword>
<comment type="caution">
    <text evidence="12">The sequence shown here is derived from an EMBL/GenBank/DDBJ whole genome shotgun (WGS) entry which is preliminary data.</text>
</comment>
<keyword evidence="7" id="KW-0675">Receptor</keyword>
<feature type="compositionally biased region" description="Pro residues" evidence="9">
    <location>
        <begin position="489"/>
        <end position="499"/>
    </location>
</feature>
<keyword evidence="13" id="KW-1185">Reference proteome</keyword>
<reference evidence="13" key="1">
    <citation type="submission" date="2024-07" db="EMBL/GenBank/DDBJ databases">
        <title>Two chromosome-level genome assemblies of Korean endemic species Abeliophyllum distichum and Forsythia ovata (Oleaceae).</title>
        <authorList>
            <person name="Jang H."/>
        </authorList>
    </citation>
    <scope>NUCLEOTIDE SEQUENCE [LARGE SCALE GENOMIC DNA]</scope>
</reference>
<protein>
    <submittedName>
        <fullName evidence="12">Leucine-rich repeat protein kinase family protein</fullName>
    </submittedName>
</protein>
<dbReference type="InterPro" id="IPR000719">
    <property type="entry name" value="Prot_kinase_dom"/>
</dbReference>
<evidence type="ECO:0000256" key="1">
    <source>
        <dbReference type="ARBA" id="ARBA00022614"/>
    </source>
</evidence>
<comment type="subcellular location">
    <subcellularLocation>
        <location evidence="8">Endomembrane system</location>
        <topology evidence="8">Single-pass type I membrane protein</topology>
    </subcellularLocation>
</comment>
<dbReference type="AlphaFoldDB" id="A0ABD1PVD8"/>
<feature type="region of interest" description="Disordered" evidence="9">
    <location>
        <begin position="1"/>
        <end position="66"/>
    </location>
</feature>
<evidence type="ECO:0000259" key="11">
    <source>
        <dbReference type="PROSITE" id="PS50011"/>
    </source>
</evidence>
<keyword evidence="2 10" id="KW-0812">Transmembrane</keyword>
<dbReference type="Pfam" id="PF07714">
    <property type="entry name" value="PK_Tyr_Ser-Thr"/>
    <property type="match status" value="1"/>
</dbReference>
<dbReference type="Pfam" id="PF23598">
    <property type="entry name" value="LRR_14"/>
    <property type="match status" value="1"/>
</dbReference>
<keyword evidence="12" id="KW-0418">Kinase</keyword>
<evidence type="ECO:0000256" key="10">
    <source>
        <dbReference type="SAM" id="Phobius"/>
    </source>
</evidence>
<dbReference type="SUPFAM" id="SSF52058">
    <property type="entry name" value="L domain-like"/>
    <property type="match status" value="1"/>
</dbReference>
<feature type="transmembrane region" description="Helical" evidence="10">
    <location>
        <begin position="535"/>
        <end position="559"/>
    </location>
</feature>
<dbReference type="PROSITE" id="PS50011">
    <property type="entry name" value="PROTEIN_KINASE_DOM"/>
    <property type="match status" value="1"/>
</dbReference>
<dbReference type="GO" id="GO:0012505">
    <property type="term" value="C:endomembrane system"/>
    <property type="evidence" value="ECO:0007669"/>
    <property type="project" value="UniProtKB-SubCell"/>
</dbReference>
<proteinExistence type="predicted"/>
<evidence type="ECO:0000256" key="2">
    <source>
        <dbReference type="ARBA" id="ARBA00022692"/>
    </source>
</evidence>
<dbReference type="SUPFAM" id="SSF56112">
    <property type="entry name" value="Protein kinase-like (PK-like)"/>
    <property type="match status" value="1"/>
</dbReference>
<dbReference type="GO" id="GO:0004674">
    <property type="term" value="F:protein serine/threonine kinase activity"/>
    <property type="evidence" value="ECO:0007669"/>
    <property type="project" value="UniProtKB-EC"/>
</dbReference>
<dbReference type="EMBL" id="JBFOLK010000013">
    <property type="protein sequence ID" value="KAL2467333.1"/>
    <property type="molecule type" value="Genomic_DNA"/>
</dbReference>
<feature type="compositionally biased region" description="Polar residues" evidence="9">
    <location>
        <begin position="34"/>
        <end position="53"/>
    </location>
</feature>
<keyword evidence="6 10" id="KW-0472">Membrane</keyword>
<keyword evidence="5 10" id="KW-1133">Transmembrane helix</keyword>
<dbReference type="Gene3D" id="3.80.10.10">
    <property type="entry name" value="Ribonuclease Inhibitor"/>
    <property type="match status" value="1"/>
</dbReference>
<dbReference type="Gene3D" id="1.10.510.10">
    <property type="entry name" value="Transferase(Phosphotransferase) domain 1"/>
    <property type="match status" value="1"/>
</dbReference>
<evidence type="ECO:0000256" key="4">
    <source>
        <dbReference type="ARBA" id="ARBA00022737"/>
    </source>
</evidence>
<dbReference type="FunFam" id="3.30.200.20:FF:000489">
    <property type="entry name" value="Inactive receptor-like serine/threonine-protein kinase"/>
    <property type="match status" value="1"/>
</dbReference>
<keyword evidence="4" id="KW-0677">Repeat</keyword>
<dbReference type="InterPro" id="IPR032675">
    <property type="entry name" value="LRR_dom_sf"/>
</dbReference>
<dbReference type="Proteomes" id="UP001604336">
    <property type="component" value="Unassembled WGS sequence"/>
</dbReference>
<evidence type="ECO:0000256" key="3">
    <source>
        <dbReference type="ARBA" id="ARBA00022729"/>
    </source>
</evidence>
<dbReference type="PANTHER" id="PTHR46084:SF1">
    <property type="entry name" value="PROTEIN MALE DISCOVERER 2"/>
    <property type="match status" value="1"/>
</dbReference>
<sequence length="894" mass="99306">MQPSYREANKISTRHTPHAQVPEVSPKFRVIRPKSQSDPTPHNSNHGSAQSSVTRRRHLAGTKAPTSAVSAAPAGAASSFPVFPFPFFFVYSAGRFFRQAEELPALGKHGKKNFEKGFKLQAAKEFVVSSSTALFSLLFSQKLNLGDISLSLFMRQFGKREKSKLPPPLRRMVWQAMGGRWTNGIQLSCLSLLILVLELQACCSLNSEGLALLEFRARVECDPSGALGNWNPNDCDPCTWFGVHCLNGEVYMLDLNGQYLQGILAPELGNITHLTFLNLSKNNFSGTIPPQFGQLMALEVLDLRNNNLNGTVPAEFGRLHSLKRLLLCNNRFEGRIPLEIGKLNLLADLRFDENLKIAAAGIGCVNRKIGHCTWQSGQKPSKKRDSFLKSIRETLIHHFDLFPLFKFGSKSLHNHADDSFSNLPSSLEPDVIKNAKNLANNARRILVEQSSNLAAAPANIRSPSVPIIALPSSRSSGSFPAVPNRKKTPPVPVPSLAPPPKHEPRNTTNPPLDSSGAVSKPTDKESPVGKKSGNLWKYIVGISSAVFLLIFVAAIFVICRSRAAQTIRPWKTGLSGQLQKAFVTGVPKLNRAELETACEDFSNIINTYENIATVYKGTLSSGVEIAVVTTAIASLKDWSKRCELTFRKKIDMLSRVNHKNFVNLIGYCEEDEPFTRTMVLEYAPNGTLFEHLHVKELEHLDWNARMRIAMGTAYCLQYMHDLNPPVAHCNLTSKFIFLTDDYAPKVAEIAFWKELIAKSKNPENDSEHSELPPLADGETNVYSFGIVLLEIISGKLPYSEEQGPLINWASEYLNDRRTITHLIDPTLKSFKDKELDVVCEVIKSCIQQDARKRPSMKEIVQKLRGVIDVSPEAAAPRLSPLWWAELEILSQEAS</sequence>
<dbReference type="FunFam" id="1.10.510.10:FF:000950">
    <property type="entry name" value="Inactive receptor-like serine/threonine-protein kinase At2g40270"/>
    <property type="match status" value="1"/>
</dbReference>
<dbReference type="InterPro" id="IPR011009">
    <property type="entry name" value="Kinase-like_dom_sf"/>
</dbReference>
<evidence type="ECO:0000313" key="13">
    <source>
        <dbReference type="Proteomes" id="UP001604336"/>
    </source>
</evidence>
<dbReference type="PANTHER" id="PTHR46084">
    <property type="entry name" value="PROTEIN MALE DISCOVERER 2"/>
    <property type="match status" value="1"/>
</dbReference>
<dbReference type="InterPro" id="IPR055414">
    <property type="entry name" value="LRR_R13L4/SHOC2-like"/>
</dbReference>